<keyword evidence="2" id="KW-1185">Reference proteome</keyword>
<name>A0ACB9RX61_9MYRT</name>
<evidence type="ECO:0000313" key="2">
    <source>
        <dbReference type="Proteomes" id="UP001057402"/>
    </source>
</evidence>
<proteinExistence type="predicted"/>
<protein>
    <submittedName>
        <fullName evidence="1">Uncharacterized protein</fullName>
    </submittedName>
</protein>
<sequence>MEIEELTSVYYNVFTKSKLLSGEDFINMHGNTKAALDYYVSINSDSYMATYFGNMDRMVAAMRALKGLYKTLFLSRRAFAEFIFKGLKGEELMQGLWEVHRYNFVMGVGSALPGCFCELKL</sequence>
<evidence type="ECO:0000313" key="1">
    <source>
        <dbReference type="EMBL" id="KAI4381963.1"/>
    </source>
</evidence>
<dbReference type="Proteomes" id="UP001057402">
    <property type="component" value="Chromosome 3"/>
</dbReference>
<comment type="caution">
    <text evidence="1">The sequence shown here is derived from an EMBL/GenBank/DDBJ whole genome shotgun (WGS) entry which is preliminary data.</text>
</comment>
<dbReference type="EMBL" id="CM042882">
    <property type="protein sequence ID" value="KAI4381963.1"/>
    <property type="molecule type" value="Genomic_DNA"/>
</dbReference>
<gene>
    <name evidence="1" type="ORF">MLD38_007978</name>
</gene>
<reference evidence="2" key="1">
    <citation type="journal article" date="2023" name="Front. Plant Sci.">
        <title>Chromosomal-level genome assembly of Melastoma candidum provides insights into trichome evolution.</title>
        <authorList>
            <person name="Zhong Y."/>
            <person name="Wu W."/>
            <person name="Sun C."/>
            <person name="Zou P."/>
            <person name="Liu Y."/>
            <person name="Dai S."/>
            <person name="Zhou R."/>
        </authorList>
    </citation>
    <scope>NUCLEOTIDE SEQUENCE [LARGE SCALE GENOMIC DNA]</scope>
</reference>
<organism evidence="1 2">
    <name type="scientific">Melastoma candidum</name>
    <dbReference type="NCBI Taxonomy" id="119954"/>
    <lineage>
        <taxon>Eukaryota</taxon>
        <taxon>Viridiplantae</taxon>
        <taxon>Streptophyta</taxon>
        <taxon>Embryophyta</taxon>
        <taxon>Tracheophyta</taxon>
        <taxon>Spermatophyta</taxon>
        <taxon>Magnoliopsida</taxon>
        <taxon>eudicotyledons</taxon>
        <taxon>Gunneridae</taxon>
        <taxon>Pentapetalae</taxon>
        <taxon>rosids</taxon>
        <taxon>malvids</taxon>
        <taxon>Myrtales</taxon>
        <taxon>Melastomataceae</taxon>
        <taxon>Melastomatoideae</taxon>
        <taxon>Melastomateae</taxon>
        <taxon>Melastoma</taxon>
    </lineage>
</organism>
<accession>A0ACB9RX61</accession>